<reference evidence="8 9" key="1">
    <citation type="submission" date="2024-10" db="EMBL/GenBank/DDBJ databases">
        <title>Updated reference genomes for cyclostephanoid diatoms.</title>
        <authorList>
            <person name="Roberts W.R."/>
            <person name="Alverson A.J."/>
        </authorList>
    </citation>
    <scope>NUCLEOTIDE SEQUENCE [LARGE SCALE GENOMIC DNA]</scope>
    <source>
        <strain evidence="8 9">AJA228-03</strain>
    </source>
</reference>
<dbReference type="InterPro" id="IPR000807">
    <property type="entry name" value="ImidazoleglycerolP_deHydtase"/>
</dbReference>
<comment type="caution">
    <text evidence="8">The sequence shown here is derived from an EMBL/GenBank/DDBJ whole genome shotgun (WGS) entry which is preliminary data.</text>
</comment>
<comment type="pathway">
    <text evidence="2">Amino-acid biosynthesis; L-histidine biosynthesis; L-histidine from 5-phospho-alpha-D-ribose 1-diphosphate: step 6/9.</text>
</comment>
<evidence type="ECO:0000256" key="2">
    <source>
        <dbReference type="ARBA" id="ARBA00005047"/>
    </source>
</evidence>
<dbReference type="PANTHER" id="PTHR23133:SF2">
    <property type="entry name" value="IMIDAZOLEGLYCEROL-PHOSPHATE DEHYDRATASE"/>
    <property type="match status" value="1"/>
</dbReference>
<proteinExistence type="inferred from homology"/>
<dbReference type="InterPro" id="IPR020565">
    <property type="entry name" value="ImidazoleglycerP_deHydtase_CS"/>
</dbReference>
<dbReference type="AlphaFoldDB" id="A0ABD3RGF5"/>
<comment type="similarity">
    <text evidence="3">Belongs to the imidazoleglycerol-phosphate dehydratase family.</text>
</comment>
<evidence type="ECO:0000256" key="3">
    <source>
        <dbReference type="ARBA" id="ARBA00007481"/>
    </source>
</evidence>
<dbReference type="EC" id="4.2.1.19" evidence="4"/>
<name>A0ABD3RGF5_9STRA</name>
<gene>
    <name evidence="8" type="ORF">ACHAXA_009444</name>
</gene>
<dbReference type="Pfam" id="PF00475">
    <property type="entry name" value="IGPD"/>
    <property type="match status" value="2"/>
</dbReference>
<dbReference type="Proteomes" id="UP001530377">
    <property type="component" value="Unassembled WGS sequence"/>
</dbReference>
<accession>A0ABD3RGF5</accession>
<dbReference type="PROSITE" id="PS00955">
    <property type="entry name" value="IGP_DEHYDRATASE_2"/>
    <property type="match status" value="1"/>
</dbReference>
<dbReference type="InterPro" id="IPR020568">
    <property type="entry name" value="Ribosomal_Su5_D2-typ_SF"/>
</dbReference>
<comment type="catalytic activity">
    <reaction evidence="1">
        <text>D-erythro-1-(imidazol-4-yl)glycerol 3-phosphate = 3-(imidazol-4-yl)-2-oxopropyl phosphate + H2O</text>
        <dbReference type="Rhea" id="RHEA:11040"/>
        <dbReference type="ChEBI" id="CHEBI:15377"/>
        <dbReference type="ChEBI" id="CHEBI:57766"/>
        <dbReference type="ChEBI" id="CHEBI:58278"/>
        <dbReference type="EC" id="4.2.1.19"/>
    </reaction>
</comment>
<organism evidence="8 9">
    <name type="scientific">Cyclostephanos tholiformis</name>
    <dbReference type="NCBI Taxonomy" id="382380"/>
    <lineage>
        <taxon>Eukaryota</taxon>
        <taxon>Sar</taxon>
        <taxon>Stramenopiles</taxon>
        <taxon>Ochrophyta</taxon>
        <taxon>Bacillariophyta</taxon>
        <taxon>Coscinodiscophyceae</taxon>
        <taxon>Thalassiosirophycidae</taxon>
        <taxon>Stephanodiscales</taxon>
        <taxon>Stephanodiscaceae</taxon>
        <taxon>Cyclostephanos</taxon>
    </lineage>
</organism>
<dbReference type="GO" id="GO:0000105">
    <property type="term" value="P:L-histidine biosynthetic process"/>
    <property type="evidence" value="ECO:0007669"/>
    <property type="project" value="UniProtKB-KW"/>
</dbReference>
<keyword evidence="6" id="KW-0368">Histidine biosynthesis</keyword>
<protein>
    <recommendedName>
        <fullName evidence="4">imidazoleglycerol-phosphate dehydratase</fullName>
        <ecNumber evidence="4">4.2.1.19</ecNumber>
    </recommendedName>
</protein>
<evidence type="ECO:0000256" key="6">
    <source>
        <dbReference type="ARBA" id="ARBA00023102"/>
    </source>
</evidence>
<keyword evidence="7" id="KW-0456">Lyase</keyword>
<keyword evidence="9" id="KW-1185">Reference proteome</keyword>
<evidence type="ECO:0000256" key="1">
    <source>
        <dbReference type="ARBA" id="ARBA00001723"/>
    </source>
</evidence>
<evidence type="ECO:0000256" key="4">
    <source>
        <dbReference type="ARBA" id="ARBA00012075"/>
    </source>
</evidence>
<evidence type="ECO:0000313" key="8">
    <source>
        <dbReference type="EMBL" id="KAL3812109.1"/>
    </source>
</evidence>
<dbReference type="FunFam" id="3.30.230.40:FF:000003">
    <property type="entry name" value="Imidazoleglycerol-phosphate dehydratase HisB"/>
    <property type="match status" value="1"/>
</dbReference>
<sequence>MTKFAVTNVSCLNASKSPHPISTGIGYLDHMIDQLNSHAQVGVSVTVVVDGEDVEGGNNGDDGNDDQLHSNEFANRYANEDQSEITSLVGSALGGRLRSLLPSPTNATPPPSRGISRFRCPLDEALVECNLATASTFASGGGGGLVDFALPPYGIYPPDVGRGKVGTLETAHVRTFFASLARSSGLEVSLRKIRGENGHHVIESAFKAFSRALRNLLDGTDAYYDYDPVGYELAWGTGGVPPGGCAGTMEQRTGRVERSTKETSISVRVRLSDGILSGDDGDAAEDPTVVVDTGIKTLDLFVSSLAREACASVDVKCTGDLFVDDHHTSEDVSIALGQALDEAFGTRAGLNRMWCAVGAYGTAEVEVTMDLSNRPHIIHDLFKSTTEEYAGDLSVEMLVHALESLATNSKSTVHIVERRVGNCALETFIATAVAYGRALRMCGAVDPRRAGKTASSKGTLSV</sequence>
<dbReference type="GO" id="GO:0004424">
    <property type="term" value="F:imidazoleglycerol-phosphate dehydratase activity"/>
    <property type="evidence" value="ECO:0007669"/>
    <property type="project" value="UniProtKB-EC"/>
</dbReference>
<keyword evidence="5" id="KW-0028">Amino-acid biosynthesis</keyword>
<dbReference type="InterPro" id="IPR038494">
    <property type="entry name" value="IGPD_sf"/>
</dbReference>
<dbReference type="Gene3D" id="3.30.230.40">
    <property type="entry name" value="Imidazole glycerol phosphate dehydratase, domain 1"/>
    <property type="match status" value="4"/>
</dbReference>
<dbReference type="PANTHER" id="PTHR23133">
    <property type="entry name" value="IMIDAZOLEGLYCEROL-PHOSPHATE DEHYDRATASE HIS7"/>
    <property type="match status" value="1"/>
</dbReference>
<dbReference type="EMBL" id="JALLPB020000216">
    <property type="protein sequence ID" value="KAL3812109.1"/>
    <property type="molecule type" value="Genomic_DNA"/>
</dbReference>
<evidence type="ECO:0000256" key="5">
    <source>
        <dbReference type="ARBA" id="ARBA00022605"/>
    </source>
</evidence>
<evidence type="ECO:0000313" key="9">
    <source>
        <dbReference type="Proteomes" id="UP001530377"/>
    </source>
</evidence>
<dbReference type="SUPFAM" id="SSF54211">
    <property type="entry name" value="Ribosomal protein S5 domain 2-like"/>
    <property type="match status" value="3"/>
</dbReference>
<evidence type="ECO:0000256" key="7">
    <source>
        <dbReference type="ARBA" id="ARBA00023239"/>
    </source>
</evidence>